<organism evidence="3 4">
    <name type="scientific">Penicillium salamii</name>
    <dbReference type="NCBI Taxonomy" id="1612424"/>
    <lineage>
        <taxon>Eukaryota</taxon>
        <taxon>Fungi</taxon>
        <taxon>Dikarya</taxon>
        <taxon>Ascomycota</taxon>
        <taxon>Pezizomycotina</taxon>
        <taxon>Eurotiomycetes</taxon>
        <taxon>Eurotiomycetidae</taxon>
        <taxon>Eurotiales</taxon>
        <taxon>Aspergillaceae</taxon>
        <taxon>Penicillium</taxon>
    </lineage>
</organism>
<evidence type="ECO:0000256" key="2">
    <source>
        <dbReference type="SAM" id="Phobius"/>
    </source>
</evidence>
<dbReference type="Proteomes" id="UP001152592">
    <property type="component" value="Unassembled WGS sequence"/>
</dbReference>
<accession>A0A9W4JFM1</accession>
<protein>
    <submittedName>
        <fullName evidence="3">Uncharacterized protein</fullName>
    </submittedName>
</protein>
<name>A0A9W4JFM1_9EURO</name>
<comment type="caution">
    <text evidence="3">The sequence shown here is derived from an EMBL/GenBank/DDBJ whole genome shotgun (WGS) entry which is preliminary data.</text>
</comment>
<dbReference type="EMBL" id="CAJVPD010000249">
    <property type="protein sequence ID" value="CAG8396682.1"/>
    <property type="molecule type" value="Genomic_DNA"/>
</dbReference>
<dbReference type="OrthoDB" id="1935484at2759"/>
<reference evidence="3" key="1">
    <citation type="submission" date="2021-07" db="EMBL/GenBank/DDBJ databases">
        <authorList>
            <person name="Branca A.L. A."/>
        </authorList>
    </citation>
    <scope>NUCLEOTIDE SEQUENCE</scope>
</reference>
<feature type="region of interest" description="Disordered" evidence="1">
    <location>
        <begin position="76"/>
        <end position="108"/>
    </location>
</feature>
<keyword evidence="2" id="KW-0812">Transmembrane</keyword>
<keyword evidence="2" id="KW-1133">Transmembrane helix</keyword>
<feature type="compositionally biased region" description="Polar residues" evidence="1">
    <location>
        <begin position="76"/>
        <end position="86"/>
    </location>
</feature>
<sequence length="222" mass="24859">MIGYNSKAGVSGGQVSLPAQLIMFPWRLSTAETSTLQLRSALNCIQLTMIRTLFTRRASPFGAALSIPRNSITRSFTTTQPTSLTASLPRESSPFRSSPKSEPSTFEDVYYSPHQPKRQWPPDMSKLSPKHQFRLERKYRRRAALKYARPKLMKATKIGQWVVIGFVLVYAVLFMEWETSATPFHGVRESFFGGLKSIFSSPPPPGPVRRDVKEGSASEGSQ</sequence>
<evidence type="ECO:0000313" key="4">
    <source>
        <dbReference type="Proteomes" id="UP001152592"/>
    </source>
</evidence>
<gene>
    <name evidence="3" type="ORF">PSALAMII_LOCUS7239</name>
</gene>
<keyword evidence="2" id="KW-0472">Membrane</keyword>
<evidence type="ECO:0000313" key="3">
    <source>
        <dbReference type="EMBL" id="CAG8396682.1"/>
    </source>
</evidence>
<evidence type="ECO:0000256" key="1">
    <source>
        <dbReference type="SAM" id="MobiDB-lite"/>
    </source>
</evidence>
<dbReference type="AlphaFoldDB" id="A0A9W4JFM1"/>
<feature type="transmembrane region" description="Helical" evidence="2">
    <location>
        <begin position="158"/>
        <end position="175"/>
    </location>
</feature>
<proteinExistence type="predicted"/>
<feature type="region of interest" description="Disordered" evidence="1">
    <location>
        <begin position="200"/>
        <end position="222"/>
    </location>
</feature>
<feature type="compositionally biased region" description="Polar residues" evidence="1">
    <location>
        <begin position="94"/>
        <end position="104"/>
    </location>
</feature>